<gene>
    <name evidence="2" type="ORF">BDDG_12434</name>
</gene>
<name>A0A0J9ERX1_AJEDA</name>
<reference evidence="2" key="1">
    <citation type="submission" date="2010-03" db="EMBL/GenBank/DDBJ databases">
        <title>Annotation of Blastomyces dermatitidis strain ATCC 18188.</title>
        <authorList>
            <consortium name="The Broad Institute Genome Sequencing Platform"/>
            <consortium name="Broad Institute Genome Sequencing Center for Infectious Disease."/>
            <person name="Cuomo C."/>
            <person name="Klein B."/>
            <person name="Sullivan T."/>
            <person name="Heitman J."/>
            <person name="Young S."/>
            <person name="Zeng Q."/>
            <person name="Gargeya S."/>
            <person name="Alvarado L."/>
            <person name="Berlin A.M."/>
            <person name="Chapman S.B."/>
            <person name="Chen Z."/>
            <person name="Freedman E."/>
            <person name="Gellesch M."/>
            <person name="Goldberg J."/>
            <person name="Griggs A."/>
            <person name="Gujja S."/>
            <person name="Heilman E."/>
            <person name="Heiman D."/>
            <person name="Howarth C."/>
            <person name="Mehta T."/>
            <person name="Neiman D."/>
            <person name="Pearson M."/>
            <person name="Roberts A."/>
            <person name="Saif S."/>
            <person name="Shea T."/>
            <person name="Shenoy N."/>
            <person name="Sisk P."/>
            <person name="Stolte C."/>
            <person name="Sykes S."/>
            <person name="White J."/>
            <person name="Yandava C."/>
            <person name="Haas B."/>
            <person name="Nusbaum C."/>
            <person name="Birren B."/>
        </authorList>
    </citation>
    <scope>NUCLEOTIDE SEQUENCE</scope>
    <source>
        <strain evidence="2">ATCC 18188</strain>
    </source>
</reference>
<evidence type="ECO:0000256" key="1">
    <source>
        <dbReference type="SAM" id="MobiDB-lite"/>
    </source>
</evidence>
<sequence length="102" mass="10980">LAGLHSLLLSDGDTSSSPSLPLPPTGNNLSNMVSRRCVVSRCCRTNSLSSLRMFSSSAQPTQPMDITGALRSWKVPSFSYQLLTTRLRRASPEGDGILTVLN</sequence>
<organism evidence="2">
    <name type="scientific">Ajellomyces dermatitidis (strain ATCC 18188 / CBS 674.68)</name>
    <name type="common">Blastomyces dermatitidis</name>
    <dbReference type="NCBI Taxonomy" id="653446"/>
    <lineage>
        <taxon>Eukaryota</taxon>
        <taxon>Fungi</taxon>
        <taxon>Dikarya</taxon>
        <taxon>Ascomycota</taxon>
        <taxon>Pezizomycotina</taxon>
        <taxon>Eurotiomycetes</taxon>
        <taxon>Eurotiomycetidae</taxon>
        <taxon>Onygenales</taxon>
        <taxon>Ajellomycetaceae</taxon>
        <taxon>Blastomyces</taxon>
    </lineage>
</organism>
<accession>A0A0J9ERX1</accession>
<feature type="non-terminal residue" evidence="2">
    <location>
        <position position="102"/>
    </location>
</feature>
<protein>
    <submittedName>
        <fullName evidence="2">Uncharacterized protein</fullName>
    </submittedName>
</protein>
<dbReference type="EMBL" id="GG749439">
    <property type="protein sequence ID" value="KMW67915.1"/>
    <property type="molecule type" value="Genomic_DNA"/>
</dbReference>
<feature type="non-terminal residue" evidence="2">
    <location>
        <position position="1"/>
    </location>
</feature>
<feature type="region of interest" description="Disordered" evidence="1">
    <location>
        <begin position="1"/>
        <end position="30"/>
    </location>
</feature>
<proteinExistence type="predicted"/>
<dbReference type="AlphaFoldDB" id="A0A0J9ERX1"/>
<evidence type="ECO:0000313" key="2">
    <source>
        <dbReference type="EMBL" id="KMW67915.1"/>
    </source>
</evidence>
<dbReference type="Proteomes" id="UP000007802">
    <property type="component" value="Unassembled WGS sequence"/>
</dbReference>